<comment type="caution">
    <text evidence="4">The sequence shown here is derived from an EMBL/GenBank/DDBJ whole genome shotgun (WGS) entry which is preliminary data.</text>
</comment>
<dbReference type="PANTHER" id="PTHR30137:SF20">
    <property type="entry name" value="N-ACETYL-S-ALKYLCYSTEINE MONOOXYGENASE"/>
    <property type="match status" value="1"/>
</dbReference>
<evidence type="ECO:0000313" key="4">
    <source>
        <dbReference type="EMBL" id="MBC2776822.1"/>
    </source>
</evidence>
<dbReference type="PANTHER" id="PTHR30137">
    <property type="entry name" value="LUCIFERASE-LIKE MONOOXYGENASE"/>
    <property type="match status" value="1"/>
</dbReference>
<dbReference type="RefSeq" id="WP_185800072.1">
    <property type="nucleotide sequence ID" value="NZ_JACJVJ010000001.1"/>
</dbReference>
<evidence type="ECO:0000313" key="5">
    <source>
        <dbReference type="Proteomes" id="UP000564378"/>
    </source>
</evidence>
<dbReference type="GO" id="GO:0005829">
    <property type="term" value="C:cytosol"/>
    <property type="evidence" value="ECO:0007669"/>
    <property type="project" value="TreeGrafter"/>
</dbReference>
<name>A0A842HV30_9SPHN</name>
<dbReference type="GO" id="GO:0016705">
    <property type="term" value="F:oxidoreductase activity, acting on paired donors, with incorporation or reduction of molecular oxygen"/>
    <property type="evidence" value="ECO:0007669"/>
    <property type="project" value="InterPro"/>
</dbReference>
<feature type="domain" description="Luciferase-like" evidence="3">
    <location>
        <begin position="13"/>
        <end position="300"/>
    </location>
</feature>
<dbReference type="NCBIfam" id="TIGR03558">
    <property type="entry name" value="oxido_grp_1"/>
    <property type="match status" value="1"/>
</dbReference>
<dbReference type="Pfam" id="PF00296">
    <property type="entry name" value="Bac_luciferase"/>
    <property type="match status" value="1"/>
</dbReference>
<dbReference type="Gene3D" id="3.20.20.30">
    <property type="entry name" value="Luciferase-like domain"/>
    <property type="match status" value="1"/>
</dbReference>
<evidence type="ECO:0000256" key="1">
    <source>
        <dbReference type="ARBA" id="ARBA00007789"/>
    </source>
</evidence>
<dbReference type="SUPFAM" id="SSF51679">
    <property type="entry name" value="Bacterial luciferase-like"/>
    <property type="match status" value="1"/>
</dbReference>
<reference evidence="4 5" key="1">
    <citation type="submission" date="2020-08" db="EMBL/GenBank/DDBJ databases">
        <title>Draft genome sequence of Parasphingopyxis sp. GrpM-11.</title>
        <authorList>
            <person name="Oh J."/>
            <person name="Roh D.-H."/>
        </authorList>
    </citation>
    <scope>NUCLEOTIDE SEQUENCE [LARGE SCALE GENOMIC DNA]</scope>
    <source>
        <strain evidence="4 5">GrpM-11</strain>
    </source>
</reference>
<dbReference type="InterPro" id="IPR019949">
    <property type="entry name" value="CmoO-like"/>
</dbReference>
<dbReference type="InterPro" id="IPR036661">
    <property type="entry name" value="Luciferase-like_sf"/>
</dbReference>
<dbReference type="InterPro" id="IPR050766">
    <property type="entry name" value="Bact_Lucif_Oxidored"/>
</dbReference>
<gene>
    <name evidence="4" type="ORF">H6P80_04235</name>
</gene>
<proteinExistence type="predicted"/>
<evidence type="ECO:0000256" key="2">
    <source>
        <dbReference type="ARBA" id="ARBA00074555"/>
    </source>
</evidence>
<dbReference type="InterPro" id="IPR011251">
    <property type="entry name" value="Luciferase-like_dom"/>
</dbReference>
<organism evidence="4 5">
    <name type="scientific">Parasphingopyxis marina</name>
    <dbReference type="NCBI Taxonomy" id="2761622"/>
    <lineage>
        <taxon>Bacteria</taxon>
        <taxon>Pseudomonadati</taxon>
        <taxon>Pseudomonadota</taxon>
        <taxon>Alphaproteobacteria</taxon>
        <taxon>Sphingomonadales</taxon>
        <taxon>Sphingomonadaceae</taxon>
        <taxon>Parasphingopyxis</taxon>
    </lineage>
</organism>
<accession>A0A842HV30</accession>
<sequence>MARYTLSVLDQSPIAEGRSAADALADTLDLARHCDALGYRRYWVAEHHASPALGGAAPEALIGPIALATQQIRVGSGGIMLPHYSPFKVAETFALLSALAPNRIDLGLGRAPGGDMRTMLALQRDRSRRMPLDDFPSNLAELLAYFGEGLPEDHPFASLEDTLPSGGGMPAPWLLGSSMDSALWAAEAGLPYCFADFINRDGAPIAAEYRKRFTPSVHGEAPHVMVASWTIAADDSETAIRLGKPAAMLGALLHRNVLIPVPTLETAESWIADNPGALDARRRRAILGTPAEVHAELDAVAAEYEADEMMLVNIMADHDARKHSYSLVAGEYGLAKHGEAA</sequence>
<comment type="similarity">
    <text evidence="1">To bacterial alkanal monooxygenase alpha and beta chains.</text>
</comment>
<dbReference type="AlphaFoldDB" id="A0A842HV30"/>
<dbReference type="Proteomes" id="UP000564378">
    <property type="component" value="Unassembled WGS sequence"/>
</dbReference>
<keyword evidence="5" id="KW-1185">Reference proteome</keyword>
<protein>
    <recommendedName>
        <fullName evidence="2">Luciferase-like monooxygenase</fullName>
    </recommendedName>
</protein>
<dbReference type="EMBL" id="JACJVJ010000001">
    <property type="protein sequence ID" value="MBC2776822.1"/>
    <property type="molecule type" value="Genomic_DNA"/>
</dbReference>
<dbReference type="FunFam" id="3.20.20.30:FF:000002">
    <property type="entry name" value="LLM class flavin-dependent oxidoreductase"/>
    <property type="match status" value="1"/>
</dbReference>
<evidence type="ECO:0000259" key="3">
    <source>
        <dbReference type="Pfam" id="PF00296"/>
    </source>
</evidence>